<dbReference type="Gene3D" id="3.30.450.20">
    <property type="entry name" value="PAS domain"/>
    <property type="match status" value="1"/>
</dbReference>
<dbReference type="GO" id="GO:0005524">
    <property type="term" value="F:ATP binding"/>
    <property type="evidence" value="ECO:0007669"/>
    <property type="project" value="UniProtKB-KW"/>
</dbReference>
<evidence type="ECO:0000256" key="1">
    <source>
        <dbReference type="ARBA" id="ARBA00000085"/>
    </source>
</evidence>
<dbReference type="NCBIfam" id="TIGR00229">
    <property type="entry name" value="sensory_box"/>
    <property type="match status" value="1"/>
</dbReference>
<organism evidence="12 13">
    <name type="scientific">Gemmobacter denitrificans</name>
    <dbReference type="NCBI Taxonomy" id="3123040"/>
    <lineage>
        <taxon>Bacteria</taxon>
        <taxon>Pseudomonadati</taxon>
        <taxon>Pseudomonadota</taxon>
        <taxon>Alphaproteobacteria</taxon>
        <taxon>Rhodobacterales</taxon>
        <taxon>Paracoccaceae</taxon>
        <taxon>Gemmobacter</taxon>
    </lineage>
</organism>
<keyword evidence="5" id="KW-0418">Kinase</keyword>
<dbReference type="InterPro" id="IPR003661">
    <property type="entry name" value="HisK_dim/P_dom"/>
</dbReference>
<keyword evidence="7" id="KW-0472">Membrane</keyword>
<evidence type="ECO:0000256" key="3">
    <source>
        <dbReference type="ARBA" id="ARBA00022553"/>
    </source>
</evidence>
<feature type="transmembrane region" description="Helical" evidence="7">
    <location>
        <begin position="23"/>
        <end position="43"/>
    </location>
</feature>
<dbReference type="PROSITE" id="PS50113">
    <property type="entry name" value="PAC"/>
    <property type="match status" value="1"/>
</dbReference>
<keyword evidence="12" id="KW-0067">ATP-binding</keyword>
<dbReference type="InterPro" id="IPR004358">
    <property type="entry name" value="Sig_transdc_His_kin-like_C"/>
</dbReference>
<accession>A0ABU8BSS4</accession>
<dbReference type="EC" id="2.7.13.3" evidence="2"/>
<keyword evidence="13" id="KW-1185">Reference proteome</keyword>
<dbReference type="CDD" id="cd16922">
    <property type="entry name" value="HATPase_EvgS-ArcB-TorS-like"/>
    <property type="match status" value="1"/>
</dbReference>
<evidence type="ECO:0000256" key="6">
    <source>
        <dbReference type="PROSITE-ProRule" id="PRU00169"/>
    </source>
</evidence>
<dbReference type="Gene3D" id="3.30.565.10">
    <property type="entry name" value="Histidine kinase-like ATPase, C-terminal domain"/>
    <property type="match status" value="1"/>
</dbReference>
<dbReference type="PROSITE" id="PS50109">
    <property type="entry name" value="HIS_KIN"/>
    <property type="match status" value="1"/>
</dbReference>
<dbReference type="CDD" id="cd00130">
    <property type="entry name" value="PAS"/>
    <property type="match status" value="1"/>
</dbReference>
<dbReference type="InterPro" id="IPR000014">
    <property type="entry name" value="PAS"/>
</dbReference>
<dbReference type="SUPFAM" id="SSF55785">
    <property type="entry name" value="PYP-like sensor domain (PAS domain)"/>
    <property type="match status" value="1"/>
</dbReference>
<dbReference type="Gene3D" id="3.40.50.2300">
    <property type="match status" value="1"/>
</dbReference>
<dbReference type="InterPro" id="IPR035965">
    <property type="entry name" value="PAS-like_dom_sf"/>
</dbReference>
<dbReference type="Gene3D" id="1.10.287.130">
    <property type="match status" value="1"/>
</dbReference>
<evidence type="ECO:0000259" key="10">
    <source>
        <dbReference type="PROSITE" id="PS50112"/>
    </source>
</evidence>
<dbReference type="CDD" id="cd00082">
    <property type="entry name" value="HisKA"/>
    <property type="match status" value="1"/>
</dbReference>
<dbReference type="SMART" id="SM00387">
    <property type="entry name" value="HATPase_c"/>
    <property type="match status" value="1"/>
</dbReference>
<dbReference type="SUPFAM" id="SSF47226">
    <property type="entry name" value="Histidine-containing phosphotransfer domain, HPT domain"/>
    <property type="match status" value="1"/>
</dbReference>
<gene>
    <name evidence="12" type="ORF">V6590_06290</name>
</gene>
<dbReference type="InterPro" id="IPR003594">
    <property type="entry name" value="HATPase_dom"/>
</dbReference>
<reference evidence="12" key="1">
    <citation type="submission" date="2024-02" db="EMBL/GenBank/DDBJ databases">
        <title>Genome sequences of strain Gemmobacter sp. JM10B15.</title>
        <authorList>
            <person name="Zhang M."/>
        </authorList>
    </citation>
    <scope>NUCLEOTIDE SEQUENCE</scope>
    <source>
        <strain evidence="12">JM10B15</strain>
    </source>
</reference>
<dbReference type="PANTHER" id="PTHR43047">
    <property type="entry name" value="TWO-COMPONENT HISTIDINE PROTEIN KINASE"/>
    <property type="match status" value="1"/>
</dbReference>
<keyword evidence="7" id="KW-0812">Transmembrane</keyword>
<dbReference type="InterPro" id="IPR005467">
    <property type="entry name" value="His_kinase_dom"/>
</dbReference>
<dbReference type="Pfam" id="PF02518">
    <property type="entry name" value="HATPase_c"/>
    <property type="match status" value="1"/>
</dbReference>
<feature type="domain" description="PAS" evidence="10">
    <location>
        <begin position="230"/>
        <end position="301"/>
    </location>
</feature>
<dbReference type="PROSITE" id="PS50110">
    <property type="entry name" value="RESPONSE_REGULATORY"/>
    <property type="match status" value="1"/>
</dbReference>
<dbReference type="SUPFAM" id="SSF55874">
    <property type="entry name" value="ATPase domain of HSP90 chaperone/DNA topoisomerase II/histidine kinase"/>
    <property type="match status" value="1"/>
</dbReference>
<feature type="domain" description="Histidine kinase" evidence="8">
    <location>
        <begin position="378"/>
        <end position="599"/>
    </location>
</feature>
<feature type="modified residue" description="4-aspartylphosphate" evidence="6">
    <location>
        <position position="670"/>
    </location>
</feature>
<dbReference type="CDD" id="cd17546">
    <property type="entry name" value="REC_hyHK_CKI1_RcsC-like"/>
    <property type="match status" value="1"/>
</dbReference>
<dbReference type="InterPro" id="IPR036097">
    <property type="entry name" value="HisK_dim/P_sf"/>
</dbReference>
<evidence type="ECO:0000256" key="7">
    <source>
        <dbReference type="SAM" id="Phobius"/>
    </source>
</evidence>
<dbReference type="SUPFAM" id="SSF47384">
    <property type="entry name" value="Homodimeric domain of signal transducing histidine kinase"/>
    <property type="match status" value="1"/>
</dbReference>
<dbReference type="SMART" id="SM00448">
    <property type="entry name" value="REC"/>
    <property type="match status" value="1"/>
</dbReference>
<dbReference type="SMART" id="SM00388">
    <property type="entry name" value="HisKA"/>
    <property type="match status" value="1"/>
</dbReference>
<proteinExistence type="predicted"/>
<feature type="domain" description="Response regulatory" evidence="9">
    <location>
        <begin position="621"/>
        <end position="738"/>
    </location>
</feature>
<dbReference type="Pfam" id="PF00512">
    <property type="entry name" value="HisKA"/>
    <property type="match status" value="1"/>
</dbReference>
<feature type="domain" description="PAC" evidence="11">
    <location>
        <begin position="309"/>
        <end position="360"/>
    </location>
</feature>
<keyword evidence="3 6" id="KW-0597">Phosphoprotein</keyword>
<evidence type="ECO:0000256" key="2">
    <source>
        <dbReference type="ARBA" id="ARBA00012438"/>
    </source>
</evidence>
<dbReference type="SMART" id="SM00091">
    <property type="entry name" value="PAS"/>
    <property type="match status" value="1"/>
</dbReference>
<evidence type="ECO:0000256" key="5">
    <source>
        <dbReference type="ARBA" id="ARBA00022777"/>
    </source>
</evidence>
<dbReference type="EMBL" id="JBALHR010000003">
    <property type="protein sequence ID" value="MEH7827749.1"/>
    <property type="molecule type" value="Genomic_DNA"/>
</dbReference>
<evidence type="ECO:0000256" key="4">
    <source>
        <dbReference type="ARBA" id="ARBA00022679"/>
    </source>
</evidence>
<name>A0ABU8BSS4_9RHOB</name>
<protein>
    <recommendedName>
        <fullName evidence="2">histidine kinase</fullName>
        <ecNumber evidence="2">2.7.13.3</ecNumber>
    </recommendedName>
</protein>
<dbReference type="SUPFAM" id="SSF52172">
    <property type="entry name" value="CheY-like"/>
    <property type="match status" value="1"/>
</dbReference>
<dbReference type="PROSITE" id="PS50112">
    <property type="entry name" value="PAS"/>
    <property type="match status" value="1"/>
</dbReference>
<evidence type="ECO:0000259" key="9">
    <source>
        <dbReference type="PROSITE" id="PS50110"/>
    </source>
</evidence>
<keyword evidence="4" id="KW-0808">Transferase</keyword>
<dbReference type="Pfam" id="PF00072">
    <property type="entry name" value="Response_reg"/>
    <property type="match status" value="1"/>
</dbReference>
<dbReference type="InterPro" id="IPR000700">
    <property type="entry name" value="PAS-assoc_C"/>
</dbReference>
<dbReference type="Pfam" id="PF13426">
    <property type="entry name" value="PAS_9"/>
    <property type="match status" value="1"/>
</dbReference>
<evidence type="ECO:0000259" key="8">
    <source>
        <dbReference type="PROSITE" id="PS50109"/>
    </source>
</evidence>
<comment type="caution">
    <text evidence="12">The sequence shown here is derived from an EMBL/GenBank/DDBJ whole genome shotgun (WGS) entry which is preliminary data.</text>
</comment>
<evidence type="ECO:0000313" key="12">
    <source>
        <dbReference type="EMBL" id="MEH7827749.1"/>
    </source>
</evidence>
<dbReference type="InterPro" id="IPR036890">
    <property type="entry name" value="HATPase_C_sf"/>
</dbReference>
<dbReference type="InterPro" id="IPR011006">
    <property type="entry name" value="CheY-like_superfamily"/>
</dbReference>
<dbReference type="InterPro" id="IPR036641">
    <property type="entry name" value="HPT_dom_sf"/>
</dbReference>
<evidence type="ECO:0000313" key="13">
    <source>
        <dbReference type="Proteomes" id="UP001431963"/>
    </source>
</evidence>
<feature type="transmembrane region" description="Helical" evidence="7">
    <location>
        <begin position="191"/>
        <end position="216"/>
    </location>
</feature>
<evidence type="ECO:0000259" key="11">
    <source>
        <dbReference type="PROSITE" id="PS50113"/>
    </source>
</evidence>
<keyword evidence="7" id="KW-1133">Transmembrane helix</keyword>
<keyword evidence="12" id="KW-0547">Nucleotide-binding</keyword>
<comment type="catalytic activity">
    <reaction evidence="1">
        <text>ATP + protein L-histidine = ADP + protein N-phospho-L-histidine.</text>
        <dbReference type="EC" id="2.7.13.3"/>
    </reaction>
</comment>
<dbReference type="PRINTS" id="PR00344">
    <property type="entry name" value="BCTRLSENSOR"/>
</dbReference>
<dbReference type="InterPro" id="IPR001789">
    <property type="entry name" value="Sig_transdc_resp-reg_receiver"/>
</dbReference>
<dbReference type="Proteomes" id="UP001431963">
    <property type="component" value="Unassembled WGS sequence"/>
</dbReference>
<sequence length="866" mass="93029">MSDDRPVGAESGGLARLGRQVPILWLLIVAVLTWLGVQSLSVWSLSSEFYDVRAAESDNTTWLVAQVEVEALKFGTLVDQALIDQGGQVDLAPVRRAFDIMISRVEVVDAYLSQPGMLHVLKSDRDWPRILAATDTLRRQIDVSDTQLMANLPAIRETLQSARSPIRNFALDALRTLVSARTENRRATGAVLARSSLISLSLVLFLLAISAATWWLTRQVQSRGLQAERAKSNLERTQAASLDAVIVVGGDGRIRQANPAAEVMYGLSRAELVGADFARLVLPETVADPETAQLRQVLVAGQSAQVPQGRLELTSARRNGVHFPVELSLAGDRDADGAPILIAFLRDISDRIEAERSLHEARDAALKAAEAKTRFLAVMSHEMRTPLNGVSAALELLRETTRLSRKQARYLGIAEGAASHALSQINDVLELTRLESGDPVETPSAFNLTQVIGDLTRQLTPLAEKQGNRITLDLPELRQAEVLGPRRVFQRTLMNLLGNALKFTSNGEVLVSARIKPMQGGLQLCVRVRDTGIGIPADRLETIFDPFETVDNGYDRAAEGSGLGLGIARRAVEHMGGKIGVESTPGAGSTFWFTALMQPGTTAPATVSPPAAPLAAVAPHVVLLAEDNAVNRLVLREMLVHLGQEVVEATTGAEAVAQAQTRRFDLILMDISMPGMDGLTATAKIRGGQGPNCNGRIIGLTAHFDPDELTRFRAAGMDQVLQKPMTFPLLMRLLSNIGCGGSSPNTAGGSEMDVAVLADLCQILPIEARAAALTGFLDEGDALLALLADQTSSAGDVATAVHRHAGACGLMGARSFGARLCNLQRKLEVTPSWHPGADELQTLAAEWAFLRQELPRHLGIGPNPKS</sequence>